<name>A0A9D9EJ67_9BACT</name>
<dbReference type="PANTHER" id="PTHR43575">
    <property type="entry name" value="PROTEIN ABCI7, CHLOROPLASTIC"/>
    <property type="match status" value="1"/>
</dbReference>
<protein>
    <submittedName>
        <fullName evidence="2">SufD family Fe-S cluster assembly protein</fullName>
    </submittedName>
</protein>
<feature type="domain" description="SUF system FeS cluster assembly SufBD core" evidence="1">
    <location>
        <begin position="48"/>
        <end position="207"/>
    </location>
</feature>
<dbReference type="GO" id="GO:0016226">
    <property type="term" value="P:iron-sulfur cluster assembly"/>
    <property type="evidence" value="ECO:0007669"/>
    <property type="project" value="InterPro"/>
</dbReference>
<reference evidence="2" key="1">
    <citation type="submission" date="2020-10" db="EMBL/GenBank/DDBJ databases">
        <authorList>
            <person name="Gilroy R."/>
        </authorList>
    </citation>
    <scope>NUCLEOTIDE SEQUENCE</scope>
    <source>
        <strain evidence="2">20514</strain>
    </source>
</reference>
<accession>A0A9D9EJ67</accession>
<dbReference type="EMBL" id="JADIMQ010000022">
    <property type="protein sequence ID" value="MBO8447938.1"/>
    <property type="molecule type" value="Genomic_DNA"/>
</dbReference>
<gene>
    <name evidence="2" type="ORF">IAC29_01535</name>
</gene>
<dbReference type="AlphaFoldDB" id="A0A9D9EJ67"/>
<comment type="caution">
    <text evidence="2">The sequence shown here is derived from an EMBL/GenBank/DDBJ whole genome shotgun (WGS) entry which is preliminary data.</text>
</comment>
<dbReference type="SUPFAM" id="SSF101960">
    <property type="entry name" value="Stabilizer of iron transporter SufD"/>
    <property type="match status" value="1"/>
</dbReference>
<evidence type="ECO:0000259" key="1">
    <source>
        <dbReference type="Pfam" id="PF01458"/>
    </source>
</evidence>
<dbReference type="Pfam" id="PF01458">
    <property type="entry name" value="SUFBD_core"/>
    <property type="match status" value="1"/>
</dbReference>
<evidence type="ECO:0000313" key="2">
    <source>
        <dbReference type="EMBL" id="MBO8447938.1"/>
    </source>
</evidence>
<dbReference type="InterPro" id="IPR055346">
    <property type="entry name" value="Fe-S_cluster_assembly_SufBD"/>
</dbReference>
<sequence>MADNEIMTLGAGKSRKILFIMSDGGPLHIPDGSAGDTGIFTGKDFRRDISLLENASVELTALVLPGTDASLDLRVALCGEGASCRLYGLYLCPGSEDVRINVELDHKVPHCTSDQLFKGIVSGTAKAGFYGRIIVDQGAFKTEAYQANHSLLLSDSARVETLPQLEIYADDVKCSHGATIGKLNAEEQFYMRSRGIPEKEAKVLQMLSFLSPVLERFPGGETRDRVSAYMEDVIRLHF</sequence>
<dbReference type="PANTHER" id="PTHR43575:SF1">
    <property type="entry name" value="PROTEIN ABCI7, CHLOROPLASTIC"/>
    <property type="match status" value="1"/>
</dbReference>
<proteinExistence type="predicted"/>
<dbReference type="Proteomes" id="UP000810252">
    <property type="component" value="Unassembled WGS sequence"/>
</dbReference>
<reference evidence="2" key="2">
    <citation type="journal article" date="2021" name="PeerJ">
        <title>Extensive microbial diversity within the chicken gut microbiome revealed by metagenomics and culture.</title>
        <authorList>
            <person name="Gilroy R."/>
            <person name="Ravi A."/>
            <person name="Getino M."/>
            <person name="Pursley I."/>
            <person name="Horton D.L."/>
            <person name="Alikhan N.F."/>
            <person name="Baker D."/>
            <person name="Gharbi K."/>
            <person name="Hall N."/>
            <person name="Watson M."/>
            <person name="Adriaenssens E.M."/>
            <person name="Foster-Nyarko E."/>
            <person name="Jarju S."/>
            <person name="Secka A."/>
            <person name="Antonio M."/>
            <person name="Oren A."/>
            <person name="Chaudhuri R.R."/>
            <person name="La Ragione R."/>
            <person name="Hildebrand F."/>
            <person name="Pallen M.J."/>
        </authorList>
    </citation>
    <scope>NUCLEOTIDE SEQUENCE</scope>
    <source>
        <strain evidence="2">20514</strain>
    </source>
</reference>
<dbReference type="InterPro" id="IPR000825">
    <property type="entry name" value="SUF_FeS_clus_asmbl_SufBD_core"/>
</dbReference>
<dbReference type="InterPro" id="IPR037284">
    <property type="entry name" value="SUF_FeS_clus_asmbl_SufBD_sf"/>
</dbReference>
<organism evidence="2 3">
    <name type="scientific">Candidatus Cryptobacteroides merdigallinarum</name>
    <dbReference type="NCBI Taxonomy" id="2840770"/>
    <lineage>
        <taxon>Bacteria</taxon>
        <taxon>Pseudomonadati</taxon>
        <taxon>Bacteroidota</taxon>
        <taxon>Bacteroidia</taxon>
        <taxon>Bacteroidales</taxon>
        <taxon>Candidatus Cryptobacteroides</taxon>
    </lineage>
</organism>
<evidence type="ECO:0000313" key="3">
    <source>
        <dbReference type="Proteomes" id="UP000810252"/>
    </source>
</evidence>